<comment type="caution">
    <text evidence="2">The sequence shown here is derived from an EMBL/GenBank/DDBJ whole genome shotgun (WGS) entry which is preliminary data.</text>
</comment>
<evidence type="ECO:0000313" key="2">
    <source>
        <dbReference type="EMBL" id="RVD80046.1"/>
    </source>
</evidence>
<gene>
    <name evidence="2" type="ORF">A9HBioS_0570</name>
</gene>
<keyword evidence="1" id="KW-0175">Coiled coil</keyword>
<dbReference type="EMBL" id="MKWS01000001">
    <property type="protein sequence ID" value="RVD80046.1"/>
    <property type="molecule type" value="Genomic_DNA"/>
</dbReference>
<proteinExistence type="predicted"/>
<feature type="coiled-coil region" evidence="1">
    <location>
        <begin position="19"/>
        <end position="81"/>
    </location>
</feature>
<evidence type="ECO:0000313" key="3">
    <source>
        <dbReference type="Proteomes" id="UP000288002"/>
    </source>
</evidence>
<protein>
    <submittedName>
        <fullName evidence="2">Uncharacterized protein</fullName>
    </submittedName>
</protein>
<organism evidence="2 3">
    <name type="scientific">Pseudomonas koreensis</name>
    <dbReference type="NCBI Taxonomy" id="198620"/>
    <lineage>
        <taxon>Bacteria</taxon>
        <taxon>Pseudomonadati</taxon>
        <taxon>Pseudomonadota</taxon>
        <taxon>Gammaproteobacteria</taxon>
        <taxon>Pseudomonadales</taxon>
        <taxon>Pseudomonadaceae</taxon>
        <taxon>Pseudomonas</taxon>
    </lineage>
</organism>
<dbReference type="Proteomes" id="UP000288002">
    <property type="component" value="Unassembled WGS sequence"/>
</dbReference>
<reference evidence="2 3" key="1">
    <citation type="submission" date="2016-10" db="EMBL/GenBank/DDBJ databases">
        <title>Search of new enzymes for the oxidation of sulfur compounds.</title>
        <authorList>
            <person name="Novo A."/>
            <person name="Moreira I.S."/>
            <person name="Castro P.M."/>
        </authorList>
    </citation>
    <scope>NUCLEOTIDE SEQUENCE [LARGE SCALE GENOMIC DNA]</scope>
    <source>
        <strain evidence="2 3">A9</strain>
    </source>
</reference>
<accession>A0AA94ET61</accession>
<sequence>MHCEFCWIKTPLETCRHQLRMYENEFGALTLKLERALENVQGLVRDNDALTIERNSLRAELTAAKNEAAEADRRANDITINTNWELMAKGRHISHLATEIKTLKGENPFAPSIPHQRDIS</sequence>
<name>A0AA94ET61_9PSED</name>
<dbReference type="AlphaFoldDB" id="A0AA94ET61"/>
<evidence type="ECO:0000256" key="1">
    <source>
        <dbReference type="SAM" id="Coils"/>
    </source>
</evidence>